<evidence type="ECO:0000313" key="2">
    <source>
        <dbReference type="EMBL" id="OPJ63741.1"/>
    </source>
</evidence>
<sequence length="182" mass="21374">MRKKYLIGAVLILCALFLAKWVVFNTYPLKYDKLISRYAKEYNIDPYLVAAVIKAESNFKSRAVSHKNAIGLMQITDSTAKWIAQKMGMKDYTIASLNEEETNIKMGCWYLNNLNEEFHDVNLVLAAYNAGRGNVNNWLKDEKYSKNGVTLHKIPFRETQRYVRKIERNYKIYKLLYKNRLK</sequence>
<dbReference type="OrthoDB" id="9815002at2"/>
<comment type="caution">
    <text evidence="2">The sequence shown here is derived from an EMBL/GenBank/DDBJ whole genome shotgun (WGS) entry which is preliminary data.</text>
</comment>
<protein>
    <submittedName>
        <fullName evidence="2">Soluble lytic murein transglycosylase</fullName>
        <ecNumber evidence="2">4.2.2.-</ecNumber>
    </submittedName>
</protein>
<organism evidence="2 3">
    <name type="scientific">Clostridium oryzae</name>
    <dbReference type="NCBI Taxonomy" id="1450648"/>
    <lineage>
        <taxon>Bacteria</taxon>
        <taxon>Bacillati</taxon>
        <taxon>Bacillota</taxon>
        <taxon>Clostridia</taxon>
        <taxon>Eubacteriales</taxon>
        <taxon>Clostridiaceae</taxon>
        <taxon>Clostridium</taxon>
    </lineage>
</organism>
<reference evidence="2 3" key="1">
    <citation type="submission" date="2017-03" db="EMBL/GenBank/DDBJ databases">
        <title>Genome sequence of Clostridium oryzae DSM 28571.</title>
        <authorList>
            <person name="Poehlein A."/>
            <person name="Daniel R."/>
        </authorList>
    </citation>
    <scope>NUCLEOTIDE SEQUENCE [LARGE SCALE GENOMIC DNA]</scope>
    <source>
        <strain evidence="2 3">DSM 28571</strain>
    </source>
</reference>
<dbReference type="EMBL" id="MZGV01000007">
    <property type="protein sequence ID" value="OPJ63741.1"/>
    <property type="molecule type" value="Genomic_DNA"/>
</dbReference>
<dbReference type="Proteomes" id="UP000190080">
    <property type="component" value="Unassembled WGS sequence"/>
</dbReference>
<keyword evidence="3" id="KW-1185">Reference proteome</keyword>
<name>A0A1V4IUM3_9CLOT</name>
<dbReference type="STRING" id="1450648.CLORY_09240"/>
<gene>
    <name evidence="2" type="primary">slt</name>
    <name evidence="2" type="ORF">CLORY_09240</name>
</gene>
<dbReference type="AlphaFoldDB" id="A0A1V4IUM3"/>
<dbReference type="GO" id="GO:0016829">
    <property type="term" value="F:lyase activity"/>
    <property type="evidence" value="ECO:0007669"/>
    <property type="project" value="UniProtKB-KW"/>
</dbReference>
<evidence type="ECO:0000313" key="3">
    <source>
        <dbReference type="Proteomes" id="UP000190080"/>
    </source>
</evidence>
<feature type="domain" description="Transglycosylase SLT" evidence="1">
    <location>
        <begin position="34"/>
        <end position="144"/>
    </location>
</feature>
<proteinExistence type="predicted"/>
<evidence type="ECO:0000259" key="1">
    <source>
        <dbReference type="Pfam" id="PF01464"/>
    </source>
</evidence>
<keyword evidence="2" id="KW-0456">Lyase</keyword>
<dbReference type="Pfam" id="PF01464">
    <property type="entry name" value="SLT"/>
    <property type="match status" value="1"/>
</dbReference>
<dbReference type="CDD" id="cd16896">
    <property type="entry name" value="LT_Slt70-like"/>
    <property type="match status" value="1"/>
</dbReference>
<accession>A0A1V4IUM3</accession>
<dbReference type="PANTHER" id="PTHR37423">
    <property type="entry name" value="SOLUBLE LYTIC MUREIN TRANSGLYCOSYLASE-RELATED"/>
    <property type="match status" value="1"/>
</dbReference>
<dbReference type="EC" id="4.2.2.-" evidence="2"/>
<dbReference type="SUPFAM" id="SSF53955">
    <property type="entry name" value="Lysozyme-like"/>
    <property type="match status" value="1"/>
</dbReference>
<dbReference type="PANTHER" id="PTHR37423:SF2">
    <property type="entry name" value="MEMBRANE-BOUND LYTIC MUREIN TRANSGLYCOSYLASE C"/>
    <property type="match status" value="1"/>
</dbReference>
<dbReference type="InterPro" id="IPR008258">
    <property type="entry name" value="Transglycosylase_SLT_dom_1"/>
</dbReference>
<dbReference type="InterPro" id="IPR023346">
    <property type="entry name" value="Lysozyme-like_dom_sf"/>
</dbReference>
<dbReference type="Gene3D" id="1.10.530.10">
    <property type="match status" value="1"/>
</dbReference>
<dbReference type="RefSeq" id="WP_079422357.1">
    <property type="nucleotide sequence ID" value="NZ_MZGV01000007.1"/>
</dbReference>